<evidence type="ECO:0000313" key="1">
    <source>
        <dbReference type="EMBL" id="KKN76999.1"/>
    </source>
</evidence>
<name>A0A0F9TCR9_9ZZZZ</name>
<accession>A0A0F9TCR9</accession>
<organism evidence="1">
    <name type="scientific">marine sediment metagenome</name>
    <dbReference type="NCBI Taxonomy" id="412755"/>
    <lineage>
        <taxon>unclassified sequences</taxon>
        <taxon>metagenomes</taxon>
        <taxon>ecological metagenomes</taxon>
    </lineage>
</organism>
<reference evidence="1" key="1">
    <citation type="journal article" date="2015" name="Nature">
        <title>Complex archaea that bridge the gap between prokaryotes and eukaryotes.</title>
        <authorList>
            <person name="Spang A."/>
            <person name="Saw J.H."/>
            <person name="Jorgensen S.L."/>
            <person name="Zaremba-Niedzwiedzka K."/>
            <person name="Martijn J."/>
            <person name="Lind A.E."/>
            <person name="van Eijk R."/>
            <person name="Schleper C."/>
            <person name="Guy L."/>
            <person name="Ettema T.J."/>
        </authorList>
    </citation>
    <scope>NUCLEOTIDE SEQUENCE</scope>
</reference>
<dbReference type="EMBL" id="LAZR01000286">
    <property type="protein sequence ID" value="KKN76999.1"/>
    <property type="molecule type" value="Genomic_DNA"/>
</dbReference>
<comment type="caution">
    <text evidence="1">The sequence shown here is derived from an EMBL/GenBank/DDBJ whole genome shotgun (WGS) entry which is preliminary data.</text>
</comment>
<dbReference type="AlphaFoldDB" id="A0A0F9TCR9"/>
<protein>
    <submittedName>
        <fullName evidence="1">Uncharacterized protein</fullName>
    </submittedName>
</protein>
<sequence>MYYYTKSVEMAIQCVAGNIPGVNVARLGKNVPETWEYELRMRNAKEELHLGIRQKMDARLARKYVYSHLKKKDLPEPVVGWFKEIKSIKDEMAVFNNFMNQVASGTTFKKSVLVAKFKRYFPSIKLNEKMTMEDMLNKIR</sequence>
<gene>
    <name evidence="1" type="ORF">LCGC14_0364910</name>
</gene>
<proteinExistence type="predicted"/>